<accession>A0A914SA49</accession>
<name>A0A914SA49_PAREQ</name>
<proteinExistence type="predicted"/>
<dbReference type="Gene3D" id="1.10.510.10">
    <property type="entry name" value="Transferase(Phosphotransferase) domain 1"/>
    <property type="match status" value="1"/>
</dbReference>
<reference evidence="2" key="1">
    <citation type="submission" date="2022-11" db="UniProtKB">
        <authorList>
            <consortium name="WormBaseParasite"/>
        </authorList>
    </citation>
    <scope>IDENTIFICATION</scope>
</reference>
<dbReference type="WBParaSite" id="PEQ_0001414001-mRNA-1">
    <property type="protein sequence ID" value="PEQ_0001414001-mRNA-1"/>
    <property type="gene ID" value="PEQ_0001414001"/>
</dbReference>
<organism evidence="1 2">
    <name type="scientific">Parascaris equorum</name>
    <name type="common">Equine roundworm</name>
    <dbReference type="NCBI Taxonomy" id="6256"/>
    <lineage>
        <taxon>Eukaryota</taxon>
        <taxon>Metazoa</taxon>
        <taxon>Ecdysozoa</taxon>
        <taxon>Nematoda</taxon>
        <taxon>Chromadorea</taxon>
        <taxon>Rhabditida</taxon>
        <taxon>Spirurina</taxon>
        <taxon>Ascaridomorpha</taxon>
        <taxon>Ascaridoidea</taxon>
        <taxon>Ascarididae</taxon>
        <taxon>Parascaris</taxon>
    </lineage>
</organism>
<keyword evidence="1" id="KW-1185">Reference proteome</keyword>
<evidence type="ECO:0000313" key="1">
    <source>
        <dbReference type="Proteomes" id="UP000887564"/>
    </source>
</evidence>
<dbReference type="Proteomes" id="UP000887564">
    <property type="component" value="Unplaced"/>
</dbReference>
<evidence type="ECO:0000313" key="2">
    <source>
        <dbReference type="WBParaSite" id="PEQ_0001414001-mRNA-1"/>
    </source>
</evidence>
<dbReference type="AlphaFoldDB" id="A0A914SA49"/>
<dbReference type="Gene3D" id="3.30.200.20">
    <property type="entry name" value="Phosphorylase Kinase, domain 1"/>
    <property type="match status" value="1"/>
</dbReference>
<protein>
    <submittedName>
        <fullName evidence="2">Protein kinase domain-containing protein</fullName>
    </submittedName>
</protein>
<sequence length="76" mass="9230">MKGSIDPNERYNVQQAVQHPYVSRWFRENEWSHPQVPVEYREEDNEARMTADEWRGNFIVTDFRFNVLMAIIHSFN</sequence>